<evidence type="ECO:0000256" key="2">
    <source>
        <dbReference type="ARBA" id="ARBA00006695"/>
    </source>
</evidence>
<comment type="subcellular location">
    <subcellularLocation>
        <location evidence="1">Nucleus</location>
    </subcellularLocation>
</comment>
<feature type="compositionally biased region" description="Basic and acidic residues" evidence="8">
    <location>
        <begin position="294"/>
        <end position="310"/>
    </location>
</feature>
<gene>
    <name evidence="9" type="ORF">HERILL_LOCUS10534</name>
</gene>
<dbReference type="InParanoid" id="A0A7R8YXF8"/>
<dbReference type="PANTHER" id="PTHR16196:SF0">
    <property type="entry name" value="PRE-MRNA-SPLICING FACTOR CWC25 HOMOLOG"/>
    <property type="match status" value="1"/>
</dbReference>
<keyword evidence="10" id="KW-1185">Reference proteome</keyword>
<dbReference type="EMBL" id="LR899012">
    <property type="protein sequence ID" value="CAD7087857.1"/>
    <property type="molecule type" value="Genomic_DNA"/>
</dbReference>
<dbReference type="PANTHER" id="PTHR16196">
    <property type="entry name" value="CELL CYCLE CONTROL PROTEIN CWF25"/>
    <property type="match status" value="1"/>
</dbReference>
<feature type="compositionally biased region" description="Basic and acidic residues" evidence="8">
    <location>
        <begin position="233"/>
        <end position="242"/>
    </location>
</feature>
<evidence type="ECO:0000256" key="6">
    <source>
        <dbReference type="ARBA" id="ARBA00023187"/>
    </source>
</evidence>
<feature type="compositionally biased region" description="Basic residues" evidence="8">
    <location>
        <begin position="311"/>
        <end position="324"/>
    </location>
</feature>
<evidence type="ECO:0000256" key="4">
    <source>
        <dbReference type="ARBA" id="ARBA00022728"/>
    </source>
</evidence>
<dbReference type="AlphaFoldDB" id="A0A7R8YXF8"/>
<feature type="compositionally biased region" description="Basic and acidic residues" evidence="8">
    <location>
        <begin position="408"/>
        <end position="421"/>
    </location>
</feature>
<feature type="region of interest" description="Disordered" evidence="8">
    <location>
        <begin position="371"/>
        <end position="421"/>
    </location>
</feature>
<feature type="region of interest" description="Disordered" evidence="8">
    <location>
        <begin position="188"/>
        <end position="353"/>
    </location>
</feature>
<feature type="compositionally biased region" description="Basic residues" evidence="8">
    <location>
        <begin position="141"/>
        <end position="161"/>
    </location>
</feature>
<feature type="region of interest" description="Disordered" evidence="8">
    <location>
        <begin position="135"/>
        <end position="176"/>
    </location>
</feature>
<dbReference type="OMA" id="SWHPHTM"/>
<sequence length="500" mass="58478">MSKGRGDGKSSHRTSVFSEDNSKLEWMYKSGSDLLNREEYLLGRSIDKQFEQLDSEEKSQKDLPGVVVPKNHVEHECIPFSIRSYRNLQNNEQVDIQRKIMEDPLMQIRQKEMESRRRILENPVKLKELHRLLKQEEIVKKSKSSKKKKKSKKSHKKKRGRKDSSGASSSSEDEDLDKLLAKKYRQIREEFGPNDGTFNLKKLLGKEGSNTSTSAARHIKGETNDAEESDQYSDDKGPDKPPRPISKHQLPSDEVSRYRKTGTYGKADDYSHRRSRARSRSYDEGRNPKTHKQKYNERRRNLSPDQAEKVHRNRNKSGSPRKMKSHEDYGKNNSPKRRHRESSSDGFSPLAAANELDEKCWKKNYGLVTASGEKIELKGTLSKIEPPQSSHKYSAERPKTVQQPVKSNQRERLTSEEKERRCREMMKNAEWRDTDRRKKVEKYREEYEREDVPKDFDQNFINKAMHRAMETQTSMESRLKSNINNIQRSGRAMESNFARR</sequence>
<dbReference type="FunCoup" id="A0A7R8YXF8">
    <property type="interactions" value="631"/>
</dbReference>
<evidence type="ECO:0000256" key="5">
    <source>
        <dbReference type="ARBA" id="ARBA00023054"/>
    </source>
</evidence>
<keyword evidence="4" id="KW-0747">Spliceosome</keyword>
<keyword evidence="6" id="KW-0508">mRNA splicing</keyword>
<dbReference type="OrthoDB" id="21123at2759"/>
<evidence type="ECO:0000256" key="8">
    <source>
        <dbReference type="SAM" id="MobiDB-lite"/>
    </source>
</evidence>
<evidence type="ECO:0000313" key="9">
    <source>
        <dbReference type="EMBL" id="CAD7087857.1"/>
    </source>
</evidence>
<keyword evidence="5" id="KW-0175">Coiled coil</keyword>
<dbReference type="Proteomes" id="UP000594454">
    <property type="component" value="Chromosome 4"/>
</dbReference>
<keyword evidence="7" id="KW-0539">Nucleus</keyword>
<dbReference type="Pfam" id="PF12542">
    <property type="entry name" value="CWC25"/>
    <property type="match status" value="1"/>
</dbReference>
<keyword evidence="3" id="KW-0507">mRNA processing</keyword>
<evidence type="ECO:0000313" key="10">
    <source>
        <dbReference type="Proteomes" id="UP000594454"/>
    </source>
</evidence>
<name>A0A7R8YXF8_HERIL</name>
<comment type="similarity">
    <text evidence="2">Belongs to the CWC25 family.</text>
</comment>
<dbReference type="GO" id="GO:0005684">
    <property type="term" value="C:U2-type spliceosomal complex"/>
    <property type="evidence" value="ECO:0007669"/>
    <property type="project" value="TreeGrafter"/>
</dbReference>
<reference evidence="9 10" key="1">
    <citation type="submission" date="2020-11" db="EMBL/GenBank/DDBJ databases">
        <authorList>
            <person name="Wallbank WR R."/>
            <person name="Pardo Diaz C."/>
            <person name="Kozak K."/>
            <person name="Martin S."/>
            <person name="Jiggins C."/>
            <person name="Moest M."/>
            <person name="Warren A I."/>
            <person name="Generalovic N T."/>
            <person name="Byers J.R.P. K."/>
            <person name="Montejo-Kovacevich G."/>
            <person name="Yen C E."/>
        </authorList>
    </citation>
    <scope>NUCLEOTIDE SEQUENCE [LARGE SCALE GENOMIC DNA]</scope>
</reference>
<dbReference type="GO" id="GO:0000398">
    <property type="term" value="P:mRNA splicing, via spliceosome"/>
    <property type="evidence" value="ECO:0007669"/>
    <property type="project" value="TreeGrafter"/>
</dbReference>
<dbReference type="InterPro" id="IPR051376">
    <property type="entry name" value="CWC25_splicing_factor"/>
</dbReference>
<organism evidence="9 10">
    <name type="scientific">Hermetia illucens</name>
    <name type="common">Black soldier fly</name>
    <dbReference type="NCBI Taxonomy" id="343691"/>
    <lineage>
        <taxon>Eukaryota</taxon>
        <taxon>Metazoa</taxon>
        <taxon>Ecdysozoa</taxon>
        <taxon>Arthropoda</taxon>
        <taxon>Hexapoda</taxon>
        <taxon>Insecta</taxon>
        <taxon>Pterygota</taxon>
        <taxon>Neoptera</taxon>
        <taxon>Endopterygota</taxon>
        <taxon>Diptera</taxon>
        <taxon>Brachycera</taxon>
        <taxon>Stratiomyomorpha</taxon>
        <taxon>Stratiomyidae</taxon>
        <taxon>Hermetiinae</taxon>
        <taxon>Hermetia</taxon>
    </lineage>
</organism>
<proteinExistence type="inferred from homology"/>
<accession>A0A7R8YXF8</accession>
<evidence type="ECO:0000256" key="3">
    <source>
        <dbReference type="ARBA" id="ARBA00022664"/>
    </source>
</evidence>
<evidence type="ECO:0008006" key="11">
    <source>
        <dbReference type="Google" id="ProtNLM"/>
    </source>
</evidence>
<evidence type="ECO:0000256" key="1">
    <source>
        <dbReference type="ARBA" id="ARBA00004123"/>
    </source>
</evidence>
<protein>
    <recommendedName>
        <fullName evidence="11">Pre-mRNA-splicing factor CWC25-like protein</fullName>
    </recommendedName>
</protein>
<evidence type="ECO:0000256" key="7">
    <source>
        <dbReference type="ARBA" id="ARBA00023242"/>
    </source>
</evidence>
<dbReference type="InterPro" id="IPR022209">
    <property type="entry name" value="CWC25"/>
</dbReference>